<dbReference type="AlphaFoldDB" id="A0A5B7YJR5"/>
<accession>A0A5B7YJR5</accession>
<proteinExistence type="predicted"/>
<protein>
    <submittedName>
        <fullName evidence="1">Uncharacterized protein</fullName>
    </submittedName>
</protein>
<geneLocation type="plasmid" evidence="1 2">
    <name>plas12</name>
</geneLocation>
<dbReference type="RefSeq" id="WP_139758226.1">
    <property type="nucleotide sequence ID" value="NZ_CP039853.1"/>
</dbReference>
<evidence type="ECO:0000313" key="1">
    <source>
        <dbReference type="EMBL" id="QCZ95540.1"/>
    </source>
</evidence>
<evidence type="ECO:0000313" key="2">
    <source>
        <dbReference type="Proteomes" id="UP000304912"/>
    </source>
</evidence>
<name>A0A5B7YJR5_9ALTE</name>
<dbReference type="Proteomes" id="UP000304912">
    <property type="component" value="Plasmid plas12"/>
</dbReference>
<dbReference type="KEGG" id="salk:FBQ74_18645"/>
<dbReference type="EMBL" id="CP039853">
    <property type="protein sequence ID" value="QCZ95540.1"/>
    <property type="molecule type" value="Genomic_DNA"/>
</dbReference>
<organism evidence="1 2">
    <name type="scientific">Salinimonas iocasae</name>
    <dbReference type="NCBI Taxonomy" id="2572577"/>
    <lineage>
        <taxon>Bacteria</taxon>
        <taxon>Pseudomonadati</taxon>
        <taxon>Pseudomonadota</taxon>
        <taxon>Gammaproteobacteria</taxon>
        <taxon>Alteromonadales</taxon>
        <taxon>Alteromonadaceae</taxon>
        <taxon>Alteromonas/Salinimonas group</taxon>
        <taxon>Salinimonas</taxon>
    </lineage>
</organism>
<keyword evidence="2" id="KW-1185">Reference proteome</keyword>
<keyword evidence="1" id="KW-0614">Plasmid</keyword>
<reference evidence="1 2" key="1">
    <citation type="submission" date="2019-04" db="EMBL/GenBank/DDBJ databases">
        <title>Salinimonas iocasae sp. nov., a halophilic bacterium isolated from the outer tube casing of tubeworms in Okinawa Trough.</title>
        <authorList>
            <person name="Zhang H."/>
            <person name="Wang H."/>
            <person name="Li C."/>
        </authorList>
    </citation>
    <scope>NUCLEOTIDE SEQUENCE [LARGE SCALE GENOMIC DNA]</scope>
    <source>
        <strain evidence="1 2">KX18D6</strain>
        <plasmid evidence="1 2">plas12</plasmid>
    </source>
</reference>
<sequence>MLETFKKINFTPVAGYQYPITVTLPCGKTLQGMALCVDDVVCNGIYEFSAGFNSLEIGALNHLDEIGDMLDHDFVEESILYGLNDGGCMQVRTNYGLEWEVSDQGVPVTTH</sequence>
<gene>
    <name evidence="1" type="ORF">FBQ74_18645</name>
</gene>
<dbReference type="OrthoDB" id="9831777at2"/>